<gene>
    <name evidence="2" type="ORF">EV132_103313</name>
</gene>
<dbReference type="EMBL" id="SMBH01000003">
    <property type="protein sequence ID" value="TCU18193.1"/>
    <property type="molecule type" value="Genomic_DNA"/>
</dbReference>
<evidence type="ECO:0000256" key="1">
    <source>
        <dbReference type="SAM" id="SignalP"/>
    </source>
</evidence>
<dbReference type="InterPro" id="IPR053145">
    <property type="entry name" value="AB_hydrolase_Est10"/>
</dbReference>
<evidence type="ECO:0008006" key="4">
    <source>
        <dbReference type="Google" id="ProtNLM"/>
    </source>
</evidence>
<dbReference type="SUPFAM" id="SSF53474">
    <property type="entry name" value="alpha/beta-Hydrolases"/>
    <property type="match status" value="1"/>
</dbReference>
<proteinExistence type="predicted"/>
<dbReference type="InterPro" id="IPR029058">
    <property type="entry name" value="AB_hydrolase_fold"/>
</dbReference>
<dbReference type="PANTHER" id="PTHR43265">
    <property type="entry name" value="ESTERASE ESTD"/>
    <property type="match status" value="1"/>
</dbReference>
<organism evidence="2 3">
    <name type="scientific">Rhizobium sullae</name>
    <name type="common">Rhizobium hedysari</name>
    <dbReference type="NCBI Taxonomy" id="50338"/>
    <lineage>
        <taxon>Bacteria</taxon>
        <taxon>Pseudomonadati</taxon>
        <taxon>Pseudomonadota</taxon>
        <taxon>Alphaproteobacteria</taxon>
        <taxon>Hyphomicrobiales</taxon>
        <taxon>Rhizobiaceae</taxon>
        <taxon>Rhizobium/Agrobacterium group</taxon>
        <taxon>Rhizobium</taxon>
    </lineage>
</organism>
<dbReference type="PANTHER" id="PTHR43265:SF1">
    <property type="entry name" value="ESTERASE ESTD"/>
    <property type="match status" value="1"/>
</dbReference>
<evidence type="ECO:0000313" key="2">
    <source>
        <dbReference type="EMBL" id="TCU18193.1"/>
    </source>
</evidence>
<evidence type="ECO:0000313" key="3">
    <source>
        <dbReference type="Proteomes" id="UP000294576"/>
    </source>
</evidence>
<dbReference type="GO" id="GO:0052689">
    <property type="term" value="F:carboxylic ester hydrolase activity"/>
    <property type="evidence" value="ECO:0007669"/>
    <property type="project" value="TreeGrafter"/>
</dbReference>
<comment type="caution">
    <text evidence="2">The sequence shown here is derived from an EMBL/GenBank/DDBJ whole genome shotgun (WGS) entry which is preliminary data.</text>
</comment>
<dbReference type="AlphaFoldDB" id="A0A4R3Q9S7"/>
<dbReference type="Gene3D" id="3.40.50.1820">
    <property type="entry name" value="alpha/beta hydrolase"/>
    <property type="match status" value="1"/>
</dbReference>
<dbReference type="RefSeq" id="WP_245505718.1">
    <property type="nucleotide sequence ID" value="NZ_SMBH01000003.1"/>
</dbReference>
<reference evidence="2 3" key="1">
    <citation type="submission" date="2019-03" db="EMBL/GenBank/DDBJ databases">
        <title>Genomic Encyclopedia of Type Strains, Phase IV (KMG-V): Genome sequencing to study the core and pangenomes of soil and plant-associated prokaryotes.</title>
        <authorList>
            <person name="Whitman W."/>
        </authorList>
    </citation>
    <scope>NUCLEOTIDE SEQUENCE [LARGE SCALE GENOMIC DNA]</scope>
    <source>
        <strain evidence="2 3">Hc14</strain>
    </source>
</reference>
<sequence length="318" mass="34829">MSSRRILSLTIGLIALPAVAIAAPERSEAHRPDGSTIHWNLDRPAGVEKAGIIVLAQGSGCLSVDRNDNLALMRSIFQDFAALTVEKYGVSPDDKLENDHDGCSAAFYEHHTISQRVKDYSAVIDDLRKEEWWNGKLVLIGGSEGGDVVARLAAPTKADAAIMISTGGGKTFGEMVQQSILDEMKRHSVPKEHWPPVEAVFEKARKNPESSEVWAGSSYRFWADAIDHRSVDSMLRSNASLLLIQGGKDTSTPVELARIVADTFAEAGRCNLTYWEFPGYNHGMADADGTSRMRDVLMQSATWLQEQLSLAEQPACMN</sequence>
<accession>A0A4R3Q9S7</accession>
<name>A0A4R3Q9S7_RHISU</name>
<feature type="chain" id="PRO_5020258769" description="Alpha/beta hydrolase" evidence="1">
    <location>
        <begin position="23"/>
        <end position="318"/>
    </location>
</feature>
<feature type="signal peptide" evidence="1">
    <location>
        <begin position="1"/>
        <end position="22"/>
    </location>
</feature>
<dbReference type="Proteomes" id="UP000294576">
    <property type="component" value="Unassembled WGS sequence"/>
</dbReference>
<protein>
    <recommendedName>
        <fullName evidence="4">Alpha/beta hydrolase</fullName>
    </recommendedName>
</protein>
<keyword evidence="1" id="KW-0732">Signal</keyword>